<sequence>MSHNKYGPHGNTICFMHTNPRLYSSTRRLSEIRDQTTDLEARRDEAARQGRAAQSEDGIRAAQDRLRTIQRSSEDLRGELERMRVANTRASTLTRDARPSLQGQPASPSRQRHQRTSSSSNTGSLSTPRGNWEPSRTSHNPDIPPDMTLEEWLARQTHQRASRSQDLPPGTSSNYGQPTAYQPMTSSGHSFTQTMGAQPLSNYQPPTGVQQNVIPQAPSWQTPPLQQPSYHRGYTASNLAPSLTTTSRQGNSIDSTSTESSEDEYVGDRGSPSRGSRRLFNEAVASAAAHSNTDSARRQRSHHRATS</sequence>
<proteinExistence type="predicted"/>
<dbReference type="Proteomes" id="UP000184255">
    <property type="component" value="Unassembled WGS sequence"/>
</dbReference>
<protein>
    <submittedName>
        <fullName evidence="2">Uncharacterized protein</fullName>
    </submittedName>
</protein>
<feature type="compositionally biased region" description="Low complexity" evidence="1">
    <location>
        <begin position="116"/>
        <end position="127"/>
    </location>
</feature>
<dbReference type="AlphaFoldDB" id="A0A1L7U7J3"/>
<feature type="compositionally biased region" description="Basic residues" evidence="1">
    <location>
        <begin position="298"/>
        <end position="307"/>
    </location>
</feature>
<feature type="compositionally biased region" description="Basic and acidic residues" evidence="1">
    <location>
        <begin position="37"/>
        <end position="48"/>
    </location>
</feature>
<keyword evidence="3" id="KW-1185">Reference proteome</keyword>
<dbReference type="GeneID" id="65094289"/>
<organism evidence="2 3">
    <name type="scientific">Fusarium mangiferae</name>
    <name type="common">Mango malformation disease fungus</name>
    <dbReference type="NCBI Taxonomy" id="192010"/>
    <lineage>
        <taxon>Eukaryota</taxon>
        <taxon>Fungi</taxon>
        <taxon>Dikarya</taxon>
        <taxon>Ascomycota</taxon>
        <taxon>Pezizomycotina</taxon>
        <taxon>Sordariomycetes</taxon>
        <taxon>Hypocreomycetidae</taxon>
        <taxon>Hypocreales</taxon>
        <taxon>Nectriaceae</taxon>
        <taxon>Fusarium</taxon>
        <taxon>Fusarium fujikuroi species complex</taxon>
    </lineage>
</organism>
<name>A0A1L7U7J3_FUSMA</name>
<feature type="compositionally biased region" description="Basic and acidic residues" evidence="1">
    <location>
        <begin position="57"/>
        <end position="84"/>
    </location>
</feature>
<dbReference type="EMBL" id="FCQH01000014">
    <property type="protein sequence ID" value="CVL03697.1"/>
    <property type="molecule type" value="Genomic_DNA"/>
</dbReference>
<feature type="compositionally biased region" description="Polar residues" evidence="1">
    <location>
        <begin position="162"/>
        <end position="253"/>
    </location>
</feature>
<evidence type="ECO:0000313" key="2">
    <source>
        <dbReference type="EMBL" id="CVL03697.1"/>
    </source>
</evidence>
<evidence type="ECO:0000256" key="1">
    <source>
        <dbReference type="SAM" id="MobiDB-lite"/>
    </source>
</evidence>
<feature type="region of interest" description="Disordered" evidence="1">
    <location>
        <begin position="37"/>
        <end position="307"/>
    </location>
</feature>
<evidence type="ECO:0000313" key="3">
    <source>
        <dbReference type="Proteomes" id="UP000184255"/>
    </source>
</evidence>
<dbReference type="RefSeq" id="XP_041688285.1">
    <property type="nucleotide sequence ID" value="XM_041822624.1"/>
</dbReference>
<gene>
    <name evidence="2" type="ORF">FMAN_15046</name>
</gene>
<accession>A0A1L7U7J3</accession>
<reference evidence="3" key="1">
    <citation type="journal article" date="2016" name="Genome Biol. Evol.">
        <title>Comparative 'omics' of the Fusarium fujikuroi species complex highlights differences in genetic potential and metabolite synthesis.</title>
        <authorList>
            <person name="Niehaus E.-M."/>
            <person name="Muensterkoetter M."/>
            <person name="Proctor R.H."/>
            <person name="Brown D.W."/>
            <person name="Sharon A."/>
            <person name="Idan Y."/>
            <person name="Oren-Young L."/>
            <person name="Sieber C.M."/>
            <person name="Novak O."/>
            <person name="Pencik A."/>
            <person name="Tarkowska D."/>
            <person name="Hromadova K."/>
            <person name="Freeman S."/>
            <person name="Maymon M."/>
            <person name="Elazar M."/>
            <person name="Youssef S.A."/>
            <person name="El-Shabrawy E.S.M."/>
            <person name="Shalaby A.B.A."/>
            <person name="Houterman P."/>
            <person name="Brock N.L."/>
            <person name="Burkhardt I."/>
            <person name="Tsavkelova E.A."/>
            <person name="Dickschat J.S."/>
            <person name="Galuszka P."/>
            <person name="Gueldener U."/>
            <person name="Tudzynski B."/>
        </authorList>
    </citation>
    <scope>NUCLEOTIDE SEQUENCE [LARGE SCALE GENOMIC DNA]</scope>
    <source>
        <strain evidence="3">MRC7560</strain>
    </source>
</reference>
<dbReference type="VEuPathDB" id="FungiDB:FMAN_15046"/>
<comment type="caution">
    <text evidence="2">The sequence shown here is derived from an EMBL/GenBank/DDBJ whole genome shotgun (WGS) entry which is preliminary data.</text>
</comment>